<dbReference type="Gene3D" id="2.40.420.20">
    <property type="match status" value="1"/>
</dbReference>
<dbReference type="SUPFAM" id="SSF111369">
    <property type="entry name" value="HlyD-like secretion proteins"/>
    <property type="match status" value="1"/>
</dbReference>
<keyword evidence="9" id="KW-1185">Reference proteome</keyword>
<dbReference type="PANTHER" id="PTHR30158:SF24">
    <property type="entry name" value="HLYD FAMILY SECRETION PROTEIN"/>
    <property type="match status" value="1"/>
</dbReference>
<dbReference type="InterPro" id="IPR058624">
    <property type="entry name" value="MdtA-like_HH"/>
</dbReference>
<dbReference type="PANTHER" id="PTHR30158">
    <property type="entry name" value="ACRA/E-RELATED COMPONENT OF DRUG EFFLUX TRANSPORTER"/>
    <property type="match status" value="1"/>
</dbReference>
<dbReference type="Proteomes" id="UP001139104">
    <property type="component" value="Unassembled WGS sequence"/>
</dbReference>
<dbReference type="InterPro" id="IPR058625">
    <property type="entry name" value="MdtA-like_BSH"/>
</dbReference>
<dbReference type="PROSITE" id="PS51318">
    <property type="entry name" value="TAT"/>
    <property type="match status" value="1"/>
</dbReference>
<dbReference type="InterPro" id="IPR058627">
    <property type="entry name" value="MdtA-like_C"/>
</dbReference>
<dbReference type="InterPro" id="IPR006143">
    <property type="entry name" value="RND_pump_MFP"/>
</dbReference>
<feature type="signal peptide" evidence="3">
    <location>
        <begin position="1"/>
        <end position="35"/>
    </location>
</feature>
<reference evidence="8" key="1">
    <citation type="journal article" date="2022" name="ISME J.">
        <title>Identification of active gaseous-alkane degraders at natural gas seeps.</title>
        <authorList>
            <person name="Farhan Ul Haque M."/>
            <person name="Hernandez M."/>
            <person name="Crombie A.T."/>
            <person name="Murrell J.C."/>
        </authorList>
    </citation>
    <scope>NUCLEOTIDE SEQUENCE</scope>
    <source>
        <strain evidence="8">PC2</strain>
    </source>
</reference>
<dbReference type="Gene3D" id="2.40.30.170">
    <property type="match status" value="1"/>
</dbReference>
<sequence>MKDVFRFSARRGLAPLWLAAALALFAAAAAPAAQAQAQSAPPQIPVMLPKMQTVSDTLEIVGNAAAINQVKLVARVPGYLEQIHFEDGAIVKKGDLLFTVQQDQYKAQLQQAQAQLEAQVVARDHAKLEVGRYTALLAKHATSQVEVDHWVFQEKTAEANIKAAQAQVAIAQLNLSYTEVRAPFDGQMGKHLIDAGNMVGASAQTAVLAEITQLNPIYVVANISSQQALQIRANLDQRRLTLAELHKVPIEAQLSDEKGFPHKGTVEYVAPAIDPTTGTLYVRGVLPNPTRTFLPGMFVKIRLPMGKIEKSALLVPQTALQEDQGGRYLLIVNDGNVVEKRYVQLGQTVGAMQTISDGLNRTDRIVVGELWRVSAGMTVTPKLTTAAQ</sequence>
<evidence type="ECO:0000259" key="4">
    <source>
        <dbReference type="Pfam" id="PF25876"/>
    </source>
</evidence>
<keyword evidence="3" id="KW-0732">Signal</keyword>
<dbReference type="Pfam" id="PF25944">
    <property type="entry name" value="Beta-barrel_RND"/>
    <property type="match status" value="1"/>
</dbReference>
<dbReference type="Gene3D" id="1.10.287.470">
    <property type="entry name" value="Helix hairpin bin"/>
    <property type="match status" value="1"/>
</dbReference>
<dbReference type="Pfam" id="PF25876">
    <property type="entry name" value="HH_MFP_RND"/>
    <property type="match status" value="1"/>
</dbReference>
<gene>
    <name evidence="8" type="ORF">K2U94_10165</name>
</gene>
<protein>
    <submittedName>
        <fullName evidence="8">Efflux RND transporter periplasmic adaptor subunit</fullName>
    </submittedName>
</protein>
<dbReference type="Pfam" id="PF25917">
    <property type="entry name" value="BSH_RND"/>
    <property type="match status" value="1"/>
</dbReference>
<evidence type="ECO:0000256" key="2">
    <source>
        <dbReference type="ARBA" id="ARBA00009477"/>
    </source>
</evidence>
<evidence type="ECO:0000256" key="3">
    <source>
        <dbReference type="SAM" id="SignalP"/>
    </source>
</evidence>
<dbReference type="InterPro" id="IPR006311">
    <property type="entry name" value="TAT_signal"/>
</dbReference>
<dbReference type="NCBIfam" id="TIGR01730">
    <property type="entry name" value="RND_mfp"/>
    <property type="match status" value="1"/>
</dbReference>
<comment type="subcellular location">
    <subcellularLocation>
        <location evidence="1">Cell envelope</location>
    </subcellularLocation>
</comment>
<dbReference type="InterPro" id="IPR058626">
    <property type="entry name" value="MdtA-like_b-barrel"/>
</dbReference>
<accession>A0ABS9Z6A9</accession>
<dbReference type="RefSeq" id="WP_243067094.1">
    <property type="nucleotide sequence ID" value="NZ_JAIVFK010000019.1"/>
</dbReference>
<feature type="domain" description="Multidrug resistance protein MdtA-like C-terminal permuted SH3" evidence="7">
    <location>
        <begin position="312"/>
        <end position="370"/>
    </location>
</feature>
<feature type="domain" description="Multidrug resistance protein MdtA-like alpha-helical hairpin" evidence="4">
    <location>
        <begin position="102"/>
        <end position="178"/>
    </location>
</feature>
<proteinExistence type="inferred from homology"/>
<dbReference type="EMBL" id="JAIVFP010000001">
    <property type="protein sequence ID" value="MCI4683127.1"/>
    <property type="molecule type" value="Genomic_DNA"/>
</dbReference>
<feature type="domain" description="Multidrug resistance protein MdtA-like barrel-sandwich hybrid" evidence="5">
    <location>
        <begin position="68"/>
        <end position="207"/>
    </location>
</feature>
<organism evidence="8 9">
    <name type="scientific">Candidatus Rhodoblastus alkanivorans</name>
    <dbReference type="NCBI Taxonomy" id="2954117"/>
    <lineage>
        <taxon>Bacteria</taxon>
        <taxon>Pseudomonadati</taxon>
        <taxon>Pseudomonadota</taxon>
        <taxon>Alphaproteobacteria</taxon>
        <taxon>Hyphomicrobiales</taxon>
        <taxon>Rhodoblastaceae</taxon>
        <taxon>Rhodoblastus</taxon>
    </lineage>
</organism>
<feature type="domain" description="Multidrug resistance protein MdtA-like beta-barrel" evidence="6">
    <location>
        <begin position="216"/>
        <end position="305"/>
    </location>
</feature>
<comment type="similarity">
    <text evidence="2">Belongs to the membrane fusion protein (MFP) (TC 8.A.1) family.</text>
</comment>
<feature type="chain" id="PRO_5045995236" evidence="3">
    <location>
        <begin position="36"/>
        <end position="388"/>
    </location>
</feature>
<dbReference type="Gene3D" id="2.40.50.100">
    <property type="match status" value="1"/>
</dbReference>
<evidence type="ECO:0000259" key="6">
    <source>
        <dbReference type="Pfam" id="PF25944"/>
    </source>
</evidence>
<evidence type="ECO:0000259" key="5">
    <source>
        <dbReference type="Pfam" id="PF25917"/>
    </source>
</evidence>
<evidence type="ECO:0000313" key="9">
    <source>
        <dbReference type="Proteomes" id="UP001139104"/>
    </source>
</evidence>
<comment type="caution">
    <text evidence="8">The sequence shown here is derived from an EMBL/GenBank/DDBJ whole genome shotgun (WGS) entry which is preliminary data.</text>
</comment>
<dbReference type="Pfam" id="PF25967">
    <property type="entry name" value="RND-MFP_C"/>
    <property type="match status" value="1"/>
</dbReference>
<name>A0ABS9Z6A9_9HYPH</name>
<evidence type="ECO:0000259" key="7">
    <source>
        <dbReference type="Pfam" id="PF25967"/>
    </source>
</evidence>
<evidence type="ECO:0000313" key="8">
    <source>
        <dbReference type="EMBL" id="MCI4683127.1"/>
    </source>
</evidence>
<evidence type="ECO:0000256" key="1">
    <source>
        <dbReference type="ARBA" id="ARBA00004196"/>
    </source>
</evidence>